<keyword evidence="2" id="KW-0479">Metal-binding</keyword>
<comment type="similarity">
    <text evidence="5 6">Belongs to the histidinol dehydrogenase family.</text>
</comment>
<dbReference type="InterPro" id="IPR022695">
    <property type="entry name" value="Histidinol_DH_monofunct"/>
</dbReference>
<dbReference type="PANTHER" id="PTHR21256:SF14">
    <property type="entry name" value="HISTIDINOL DEHYDROGENASE"/>
    <property type="match status" value="1"/>
</dbReference>
<keyword evidence="8" id="KW-1185">Reference proteome</keyword>
<protein>
    <submittedName>
        <fullName evidence="7">Histidinol dehydrogenase</fullName>
        <ecNumber evidence="7">1.1.1.23</ecNumber>
    </submittedName>
</protein>
<reference evidence="7" key="1">
    <citation type="submission" date="2022-12" db="EMBL/GenBank/DDBJ databases">
        <title>Marinomonas 15G1-11 sp. nov, isolated from marine algae.</title>
        <authorList>
            <person name="Butt M."/>
            <person name="Choi D.G."/>
            <person name="Kim J.M."/>
            <person name="Lee J.K."/>
            <person name="Baek J.H."/>
            <person name="Jeon C.O."/>
        </authorList>
    </citation>
    <scope>NUCLEOTIDE SEQUENCE</scope>
    <source>
        <strain evidence="7">15G1-11</strain>
    </source>
</reference>
<evidence type="ECO:0000256" key="3">
    <source>
        <dbReference type="ARBA" id="ARBA00022833"/>
    </source>
</evidence>
<dbReference type="PANTHER" id="PTHR21256">
    <property type="entry name" value="HISTIDINOL DEHYDROGENASE HDH"/>
    <property type="match status" value="1"/>
</dbReference>
<dbReference type="PROSITE" id="PS00611">
    <property type="entry name" value="HISOL_DEHYDROGENASE"/>
    <property type="match status" value="1"/>
</dbReference>
<dbReference type="EC" id="1.1.1.23" evidence="7"/>
<comment type="cofactor">
    <cofactor evidence="1">
        <name>Zn(2+)</name>
        <dbReference type="ChEBI" id="CHEBI:29105"/>
    </cofactor>
</comment>
<evidence type="ECO:0000256" key="2">
    <source>
        <dbReference type="ARBA" id="ARBA00022723"/>
    </source>
</evidence>
<accession>A0ABT4JWZ1</accession>
<evidence type="ECO:0000256" key="4">
    <source>
        <dbReference type="ARBA" id="ARBA00023002"/>
    </source>
</evidence>
<dbReference type="PRINTS" id="PR00083">
    <property type="entry name" value="HOLDHDRGNASE"/>
</dbReference>
<dbReference type="RefSeq" id="WP_269126916.1">
    <property type="nucleotide sequence ID" value="NZ_JAPUBN010000019.1"/>
</dbReference>
<dbReference type="InterPro" id="IPR016161">
    <property type="entry name" value="Ald_DH/histidinol_DH"/>
</dbReference>
<keyword evidence="4 5" id="KW-0560">Oxidoreductase</keyword>
<dbReference type="InterPro" id="IPR012131">
    <property type="entry name" value="Hstdl_DH"/>
</dbReference>
<comment type="caution">
    <text evidence="7">The sequence shown here is derived from an EMBL/GenBank/DDBJ whole genome shotgun (WGS) entry which is preliminary data.</text>
</comment>
<dbReference type="EMBL" id="JAPUBN010000019">
    <property type="protein sequence ID" value="MCZ2722904.1"/>
    <property type="molecule type" value="Genomic_DNA"/>
</dbReference>
<dbReference type="Gene3D" id="3.40.50.1980">
    <property type="entry name" value="Nitrogenase molybdenum iron protein domain"/>
    <property type="match status" value="2"/>
</dbReference>
<name>A0ABT4JWZ1_9GAMM</name>
<dbReference type="CDD" id="cd06572">
    <property type="entry name" value="Histidinol_dh"/>
    <property type="match status" value="1"/>
</dbReference>
<dbReference type="Gene3D" id="1.20.5.1300">
    <property type="match status" value="1"/>
</dbReference>
<dbReference type="InterPro" id="IPR001692">
    <property type="entry name" value="Histidinol_DH_CS"/>
</dbReference>
<dbReference type="PIRSF" id="PIRSF000099">
    <property type="entry name" value="Histidinol_dh"/>
    <property type="match status" value="1"/>
</dbReference>
<dbReference type="NCBIfam" id="TIGR00069">
    <property type="entry name" value="hisD"/>
    <property type="match status" value="1"/>
</dbReference>
<organism evidence="7 8">
    <name type="scientific">Marinomonas phaeophyticola</name>
    <dbReference type="NCBI Taxonomy" id="3004091"/>
    <lineage>
        <taxon>Bacteria</taxon>
        <taxon>Pseudomonadati</taxon>
        <taxon>Pseudomonadota</taxon>
        <taxon>Gammaproteobacteria</taxon>
        <taxon>Oceanospirillales</taxon>
        <taxon>Oceanospirillaceae</taxon>
        <taxon>Marinomonas</taxon>
    </lineage>
</organism>
<dbReference type="SUPFAM" id="SSF53720">
    <property type="entry name" value="ALDH-like"/>
    <property type="match status" value="1"/>
</dbReference>
<proteinExistence type="inferred from homology"/>
<dbReference type="Pfam" id="PF00815">
    <property type="entry name" value="Histidinol_dh"/>
    <property type="match status" value="1"/>
</dbReference>
<dbReference type="Proteomes" id="UP001149719">
    <property type="component" value="Unassembled WGS sequence"/>
</dbReference>
<gene>
    <name evidence="7" type="primary">hisD</name>
    <name evidence="7" type="ORF">O1D97_15120</name>
</gene>
<dbReference type="GO" id="GO:0004399">
    <property type="term" value="F:histidinol dehydrogenase activity"/>
    <property type="evidence" value="ECO:0007669"/>
    <property type="project" value="UniProtKB-EC"/>
</dbReference>
<evidence type="ECO:0000313" key="7">
    <source>
        <dbReference type="EMBL" id="MCZ2722904.1"/>
    </source>
</evidence>
<evidence type="ECO:0000256" key="6">
    <source>
        <dbReference type="RuleBase" id="RU004175"/>
    </source>
</evidence>
<evidence type="ECO:0000256" key="5">
    <source>
        <dbReference type="PIRNR" id="PIRNR000099"/>
    </source>
</evidence>
<evidence type="ECO:0000313" key="8">
    <source>
        <dbReference type="Proteomes" id="UP001149719"/>
    </source>
</evidence>
<sequence>MAIYLKTGKEESVVAEMNAQVRAIVEAAIIDVETRGDAAVREMSNKFDKWDRDSYQLTPAEIQACLDSLSDQELKDIEFAQTQVRRFAEHQKAALRDIEVETLPGVILGHKNIPVNSVGCYVPGGKYPMVASAHMSVLTANVAGVKRIVSCAPPYKGKPSAAIVAAQHLAGANEIYALGGIQAVAAMAIGTQTIKPVDMLVGPGNAFVAEAKRQLFGRVGIDLFAGPTETLIIADETVDGELCAVDLLGQAEHGINSPAILLTNSEQLAKDTMAEVERQLTILPTADAARQSWEEYGQVIVAESYDEMLAIADDLASEHVQIMTDRDDWFKDNLTNYGALFLGPRTNVSFGDKCIGTNHTLPTKKAARFTGGLWVGKFIKTCTYQKVLTDEASAHVGEHCSRLCALEGFSGHGEQANIRVRRYGNRTVAPYSAVQPE</sequence>
<evidence type="ECO:0000256" key="1">
    <source>
        <dbReference type="ARBA" id="ARBA00001947"/>
    </source>
</evidence>
<keyword evidence="3" id="KW-0862">Zinc</keyword>